<dbReference type="SUPFAM" id="SSF51110">
    <property type="entry name" value="alpha-D-mannose-specific plant lectins"/>
    <property type="match status" value="1"/>
</dbReference>
<evidence type="ECO:0000259" key="4">
    <source>
        <dbReference type="PROSITE" id="PS50927"/>
    </source>
</evidence>
<dbReference type="AlphaFoldDB" id="A0AA38WFE4"/>
<reference evidence="5" key="1">
    <citation type="submission" date="2023-03" db="EMBL/GenBank/DDBJ databases">
        <title>Chromosome-scale reference genome and RAD-based genetic map of yellow starthistle (Centaurea solstitialis) reveal putative structural variation and QTLs associated with invader traits.</title>
        <authorList>
            <person name="Reatini B."/>
            <person name="Cang F.A."/>
            <person name="Jiang Q."/>
            <person name="Mckibben M.T.W."/>
            <person name="Barker M.S."/>
            <person name="Rieseberg L.H."/>
            <person name="Dlugosch K.M."/>
        </authorList>
    </citation>
    <scope>NUCLEOTIDE SEQUENCE</scope>
    <source>
        <strain evidence="5">CAN-66</strain>
        <tissue evidence="5">Leaf</tissue>
    </source>
</reference>
<proteinExistence type="predicted"/>
<dbReference type="InterPro" id="IPR036426">
    <property type="entry name" value="Bulb-type_lectin_dom_sf"/>
</dbReference>
<feature type="signal peptide" evidence="3">
    <location>
        <begin position="1"/>
        <end position="29"/>
    </location>
</feature>
<evidence type="ECO:0000313" key="6">
    <source>
        <dbReference type="Proteomes" id="UP001172457"/>
    </source>
</evidence>
<evidence type="ECO:0000256" key="2">
    <source>
        <dbReference type="ARBA" id="ARBA00023180"/>
    </source>
</evidence>
<dbReference type="PANTHER" id="PTHR32444:SF247">
    <property type="entry name" value="OS01G0958200 PROTEIN"/>
    <property type="match status" value="1"/>
</dbReference>
<dbReference type="PROSITE" id="PS50927">
    <property type="entry name" value="BULB_LECTIN"/>
    <property type="match status" value="1"/>
</dbReference>
<keyword evidence="2" id="KW-0325">Glycoprotein</keyword>
<evidence type="ECO:0000313" key="5">
    <source>
        <dbReference type="EMBL" id="KAJ9550175.1"/>
    </source>
</evidence>
<dbReference type="EMBL" id="JARYMX010000004">
    <property type="protein sequence ID" value="KAJ9550175.1"/>
    <property type="molecule type" value="Genomic_DNA"/>
</dbReference>
<keyword evidence="6" id="KW-1185">Reference proteome</keyword>
<evidence type="ECO:0000256" key="3">
    <source>
        <dbReference type="SAM" id="SignalP"/>
    </source>
</evidence>
<feature type="domain" description="Bulb-type lectin" evidence="4">
    <location>
        <begin position="33"/>
        <end position="156"/>
    </location>
</feature>
<dbReference type="Gene3D" id="2.90.10.10">
    <property type="entry name" value="Bulb-type lectin domain"/>
    <property type="match status" value="1"/>
</dbReference>
<dbReference type="PANTHER" id="PTHR32444">
    <property type="entry name" value="BULB-TYPE LECTIN DOMAIN-CONTAINING PROTEIN"/>
    <property type="match status" value="1"/>
</dbReference>
<protein>
    <recommendedName>
        <fullName evidence="4">Bulb-type lectin domain-containing protein</fullName>
    </recommendedName>
</protein>
<evidence type="ECO:0000256" key="1">
    <source>
        <dbReference type="ARBA" id="ARBA00022729"/>
    </source>
</evidence>
<feature type="chain" id="PRO_5041283872" description="Bulb-type lectin domain-containing protein" evidence="3">
    <location>
        <begin position="30"/>
        <end position="248"/>
    </location>
</feature>
<dbReference type="SMART" id="SM00108">
    <property type="entry name" value="B_lectin"/>
    <property type="match status" value="1"/>
</dbReference>
<dbReference type="Pfam" id="PF01453">
    <property type="entry name" value="B_lectin"/>
    <property type="match status" value="1"/>
</dbReference>
<gene>
    <name evidence="5" type="ORF">OSB04_014220</name>
</gene>
<dbReference type="InterPro" id="IPR001480">
    <property type="entry name" value="Bulb-type_lectin_dom"/>
</dbReference>
<keyword evidence="1 3" id="KW-0732">Signal</keyword>
<sequence length="248" mass="27745">MMMTTPARLGISIFIVVSVLIASRHHCHASQDALTKNESVKDVDHETLVSPGKVFQMGFFEPDTSQNGGNHRYLGIWYYADPKTVVWVANRDNPISPGSAVLAIEDDGNLVVKDRYRKYFTTGLPPASGGRTLKLSDTGNAILEDKSGSVVWSSFGFPTDTFLPGMYMEKTMKLTSWKSQHDPGTGKFVFQKDQVFGYNNFTIFTDKKLHWKSGFGLKAARTRPKCRWKQSTCYRTRPDNGSLSARDA</sequence>
<comment type="caution">
    <text evidence="5">The sequence shown here is derived from an EMBL/GenBank/DDBJ whole genome shotgun (WGS) entry which is preliminary data.</text>
</comment>
<name>A0AA38WFE4_9ASTR</name>
<organism evidence="5 6">
    <name type="scientific">Centaurea solstitialis</name>
    <name type="common">yellow star-thistle</name>
    <dbReference type="NCBI Taxonomy" id="347529"/>
    <lineage>
        <taxon>Eukaryota</taxon>
        <taxon>Viridiplantae</taxon>
        <taxon>Streptophyta</taxon>
        <taxon>Embryophyta</taxon>
        <taxon>Tracheophyta</taxon>
        <taxon>Spermatophyta</taxon>
        <taxon>Magnoliopsida</taxon>
        <taxon>eudicotyledons</taxon>
        <taxon>Gunneridae</taxon>
        <taxon>Pentapetalae</taxon>
        <taxon>asterids</taxon>
        <taxon>campanulids</taxon>
        <taxon>Asterales</taxon>
        <taxon>Asteraceae</taxon>
        <taxon>Carduoideae</taxon>
        <taxon>Cardueae</taxon>
        <taxon>Centaureinae</taxon>
        <taxon>Centaurea</taxon>
    </lineage>
</organism>
<accession>A0AA38WFE4</accession>
<dbReference type="CDD" id="cd00028">
    <property type="entry name" value="B_lectin"/>
    <property type="match status" value="1"/>
</dbReference>
<dbReference type="Proteomes" id="UP001172457">
    <property type="component" value="Chromosome 4"/>
</dbReference>